<protein>
    <recommendedName>
        <fullName evidence="4">Trypsin-like serine protease</fullName>
    </recommendedName>
</protein>
<accession>A0A317XYI6</accession>
<reference evidence="2 3" key="1">
    <citation type="journal article" date="2018" name="Mol. Biol. Evol.">
        <title>Broad Genomic Sampling Reveals a Smut Pathogenic Ancestry of the Fungal Clade Ustilaginomycotina.</title>
        <authorList>
            <person name="Kijpornyongpan T."/>
            <person name="Mondo S.J."/>
            <person name="Barry K."/>
            <person name="Sandor L."/>
            <person name="Lee J."/>
            <person name="Lipzen A."/>
            <person name="Pangilinan J."/>
            <person name="LaButti K."/>
            <person name="Hainaut M."/>
            <person name="Henrissat B."/>
            <person name="Grigoriev I.V."/>
            <person name="Spatafora J.W."/>
            <person name="Aime M.C."/>
        </authorList>
    </citation>
    <scope>NUCLEOTIDE SEQUENCE [LARGE SCALE GENOMIC DNA]</scope>
    <source>
        <strain evidence="2 3">MCA 3645</strain>
    </source>
</reference>
<dbReference type="EMBL" id="KZ819188">
    <property type="protein sequence ID" value="PWZ03192.1"/>
    <property type="molecule type" value="Genomic_DNA"/>
</dbReference>
<dbReference type="STRING" id="1882483.A0A317XYI6"/>
<feature type="compositionally biased region" description="Polar residues" evidence="1">
    <location>
        <begin position="63"/>
        <end position="78"/>
    </location>
</feature>
<feature type="region of interest" description="Disordered" evidence="1">
    <location>
        <begin position="528"/>
        <end position="562"/>
    </location>
</feature>
<dbReference type="InParanoid" id="A0A317XYI6"/>
<gene>
    <name evidence="2" type="ORF">BCV70DRAFT_224717</name>
</gene>
<evidence type="ECO:0000313" key="3">
    <source>
        <dbReference type="Proteomes" id="UP000246740"/>
    </source>
</evidence>
<dbReference type="SUPFAM" id="SSF50494">
    <property type="entry name" value="Trypsin-like serine proteases"/>
    <property type="match status" value="1"/>
</dbReference>
<sequence length="608" mass="64316">MYSRGVRLRIGGTASRGPTSQILLSQRRALAVPVNPSSSVDALLGTSVPPPPREGEEYGSMPDRQSGSSTYRRNNPNDLSDLLRPSSASSPGGKGRSSSRTGERGSHAEVQRIKGTAIGAERKGIPIPSRDEMLEEMFKRPFREIEESKHIVDREHPHPIDALHGRNELDERILAAARALHAAATNPRPGSSAAADTYRAATIDGLLQRFEQRANFQLSIELPYEPTPTADRRVPLTSAASSEEELESAKDDGVLLLAYVSHLGAGRGQERISVCSGFAVQGGEQIAADDGDGRGPLIITCAHTLRASGPSKQPTTEKSGSNSSGSQSASDTIALAITRTGAIWPVRNLISSLPTSDIVLLQLGEQSLSLNGSGSEQRPIRTLPVSPYPAHVNSELSVSSFWGWEDDSGAILPAYSFDPDRQALVVCDAPAPPAGREREAVKLERDDAGRSRWGRARLVEYKDPCGAAAMVGTYDELAQLDYKLLVSSPANPPALQGDYGLRMSSTVSASQQSSILGAASASASASAATSTGSAGTNSTQLQTKTRQPLPNFPPPGSSGGPVVDIETGSVVGIVRGHKMSPLEGRRGDAIPAEKVFEFFALPGLGRKN</sequence>
<dbReference type="OrthoDB" id="10054765at2759"/>
<feature type="compositionally biased region" description="Low complexity" evidence="1">
    <location>
        <begin position="84"/>
        <end position="100"/>
    </location>
</feature>
<feature type="compositionally biased region" description="Low complexity" evidence="1">
    <location>
        <begin position="528"/>
        <end position="540"/>
    </location>
</feature>
<evidence type="ECO:0000313" key="2">
    <source>
        <dbReference type="EMBL" id="PWZ03192.1"/>
    </source>
</evidence>
<proteinExistence type="predicted"/>
<keyword evidence="3" id="KW-1185">Reference proteome</keyword>
<evidence type="ECO:0008006" key="4">
    <source>
        <dbReference type="Google" id="ProtNLM"/>
    </source>
</evidence>
<dbReference type="Proteomes" id="UP000246740">
    <property type="component" value="Unassembled WGS sequence"/>
</dbReference>
<organism evidence="2 3">
    <name type="scientific">Testicularia cyperi</name>
    <dbReference type="NCBI Taxonomy" id="1882483"/>
    <lineage>
        <taxon>Eukaryota</taxon>
        <taxon>Fungi</taxon>
        <taxon>Dikarya</taxon>
        <taxon>Basidiomycota</taxon>
        <taxon>Ustilaginomycotina</taxon>
        <taxon>Ustilaginomycetes</taxon>
        <taxon>Ustilaginales</taxon>
        <taxon>Anthracoideaceae</taxon>
        <taxon>Testicularia</taxon>
    </lineage>
</organism>
<feature type="compositionally biased region" description="Basic and acidic residues" evidence="1">
    <location>
        <begin position="101"/>
        <end position="112"/>
    </location>
</feature>
<dbReference type="AlphaFoldDB" id="A0A317XYI6"/>
<evidence type="ECO:0000256" key="1">
    <source>
        <dbReference type="SAM" id="MobiDB-lite"/>
    </source>
</evidence>
<feature type="compositionally biased region" description="Low complexity" evidence="1">
    <location>
        <begin position="319"/>
        <end position="329"/>
    </location>
</feature>
<name>A0A317XYI6_9BASI</name>
<feature type="region of interest" description="Disordered" evidence="1">
    <location>
        <begin position="304"/>
        <end position="329"/>
    </location>
</feature>
<feature type="region of interest" description="Disordered" evidence="1">
    <location>
        <begin position="33"/>
        <end position="118"/>
    </location>
</feature>
<feature type="region of interest" description="Disordered" evidence="1">
    <location>
        <begin position="226"/>
        <end position="245"/>
    </location>
</feature>
<dbReference type="InterPro" id="IPR009003">
    <property type="entry name" value="Peptidase_S1_PA"/>
</dbReference>